<proteinExistence type="predicted"/>
<feature type="transmembrane region" description="Helical" evidence="7">
    <location>
        <begin position="91"/>
        <end position="117"/>
    </location>
</feature>
<dbReference type="Pfam" id="PF11614">
    <property type="entry name" value="FixG_C"/>
    <property type="match status" value="1"/>
</dbReference>
<sequence>MSTTDVFQELYEDDEYRDSLATVDKDGKRIWLYPKKAKGPFLNKRLWATIVFLAIFISGPFIKIGGQPLLMMNLFERKFVIFGQYFLPQDFVLFGLGMIIFVLFIALFTVAFGRIWCGWLCPQTVFMEMIFRPIENWLEGDGRSQKKFDEAPWTFDKIWRKTLKHIIFIAFSIMIAHITMAYLIGIEKVKELISHSPSENLSGFIGLVVFTGVFYFVFTKLREQVCIAICPYGRLQGVLVNRDTMTVIYDYLRGEPRGKIKKNATKEETEAQGDCVDCKLCIQVCPTGIDIRNGIQLECVNCTACIDACDDVMEKVNKPKGLIRYASVESVEKGVPYKFSKRSIAYSIVLTLLIGVEALLIIGRSDIETTVMRVPGQLYQTTEKGTVTNLYNAQMVNKSQEAMSIEMKLIEPSGVLRIVGAEESIPLPSGEKNEVVFFLELEKDKVTSTKTEVIIDLYSKGEKVETIETTFFGPVAK</sequence>
<dbReference type="Gene3D" id="3.30.70.20">
    <property type="match status" value="1"/>
</dbReference>
<dbReference type="GO" id="GO:0051539">
    <property type="term" value="F:4 iron, 4 sulfur cluster binding"/>
    <property type="evidence" value="ECO:0007669"/>
    <property type="project" value="UniProtKB-KW"/>
</dbReference>
<dbReference type="Pfam" id="PF12801">
    <property type="entry name" value="Fer4_5"/>
    <property type="match status" value="1"/>
</dbReference>
<feature type="transmembrane region" description="Helical" evidence="7">
    <location>
        <begin position="201"/>
        <end position="218"/>
    </location>
</feature>
<dbReference type="KEGG" id="als:DJ013_20995"/>
<keyword evidence="10" id="KW-1185">Reference proteome</keyword>
<dbReference type="PROSITE" id="PS51379">
    <property type="entry name" value="4FE4S_FER_2"/>
    <property type="match status" value="1"/>
</dbReference>
<dbReference type="InterPro" id="IPR013783">
    <property type="entry name" value="Ig-like_fold"/>
</dbReference>
<dbReference type="OrthoDB" id="9811700at2"/>
<evidence type="ECO:0000256" key="4">
    <source>
        <dbReference type="ARBA" id="ARBA00022982"/>
    </source>
</evidence>
<evidence type="ECO:0000313" key="10">
    <source>
        <dbReference type="Proteomes" id="UP000249873"/>
    </source>
</evidence>
<evidence type="ECO:0000256" key="2">
    <source>
        <dbReference type="ARBA" id="ARBA00022485"/>
    </source>
</evidence>
<dbReference type="InterPro" id="IPR017900">
    <property type="entry name" value="4Fe4S_Fe_S_CS"/>
</dbReference>
<evidence type="ECO:0000256" key="7">
    <source>
        <dbReference type="SAM" id="Phobius"/>
    </source>
</evidence>
<reference evidence="9 10" key="1">
    <citation type="submission" date="2018-05" db="EMBL/GenBank/DDBJ databases">
        <title>Complete genome sequence of Arcticibacterium luteifluviistationis SM1504T, a cytophagaceae bacterium isolated from Arctic surface seawater.</title>
        <authorList>
            <person name="Li Y."/>
            <person name="Qin Q.-L."/>
        </authorList>
    </citation>
    <scope>NUCLEOTIDE SEQUENCE [LARGE SCALE GENOMIC DNA]</scope>
    <source>
        <strain evidence="9 10">SM1504</strain>
    </source>
</reference>
<keyword evidence="6" id="KW-0411">Iron-sulfur</keyword>
<dbReference type="PANTHER" id="PTHR30176">
    <property type="entry name" value="FERREDOXIN-TYPE PROTEIN NAPH"/>
    <property type="match status" value="1"/>
</dbReference>
<dbReference type="Gene3D" id="2.60.40.10">
    <property type="entry name" value="Immunoglobulins"/>
    <property type="match status" value="1"/>
</dbReference>
<dbReference type="Pfam" id="PF13746">
    <property type="entry name" value="Fer4_18"/>
    <property type="match status" value="1"/>
</dbReference>
<evidence type="ECO:0000313" key="9">
    <source>
        <dbReference type="EMBL" id="AWW00524.1"/>
    </source>
</evidence>
<keyword evidence="5" id="KW-0408">Iron</keyword>
<accession>A0A2Z4GI77</accession>
<keyword evidence="1" id="KW-0813">Transport</keyword>
<keyword evidence="7" id="KW-0472">Membrane</keyword>
<dbReference type="Proteomes" id="UP000249873">
    <property type="component" value="Chromosome"/>
</dbReference>
<dbReference type="SUPFAM" id="SSF54862">
    <property type="entry name" value="4Fe-4S ferredoxins"/>
    <property type="match status" value="1"/>
</dbReference>
<feature type="transmembrane region" description="Helical" evidence="7">
    <location>
        <begin position="166"/>
        <end position="186"/>
    </location>
</feature>
<dbReference type="GO" id="GO:0046872">
    <property type="term" value="F:metal ion binding"/>
    <property type="evidence" value="ECO:0007669"/>
    <property type="project" value="UniProtKB-KW"/>
</dbReference>
<dbReference type="InterPro" id="IPR032879">
    <property type="entry name" value="FixG_C"/>
</dbReference>
<evidence type="ECO:0000256" key="5">
    <source>
        <dbReference type="ARBA" id="ARBA00023004"/>
    </source>
</evidence>
<dbReference type="PANTHER" id="PTHR30176:SF3">
    <property type="entry name" value="FERREDOXIN-TYPE PROTEIN NAPH"/>
    <property type="match status" value="1"/>
</dbReference>
<evidence type="ECO:0000256" key="3">
    <source>
        <dbReference type="ARBA" id="ARBA00022723"/>
    </source>
</evidence>
<keyword evidence="7" id="KW-0812">Transmembrane</keyword>
<dbReference type="NCBIfam" id="TIGR02745">
    <property type="entry name" value="ccoG_rdxA_fixG"/>
    <property type="match status" value="1"/>
</dbReference>
<dbReference type="PROSITE" id="PS00198">
    <property type="entry name" value="4FE4S_FER_1"/>
    <property type="match status" value="1"/>
</dbReference>
<dbReference type="AlphaFoldDB" id="A0A2Z4GI77"/>
<keyword evidence="7" id="KW-1133">Transmembrane helix</keyword>
<keyword evidence="3" id="KW-0479">Metal-binding</keyword>
<keyword evidence="2" id="KW-0004">4Fe-4S</keyword>
<evidence type="ECO:0000259" key="8">
    <source>
        <dbReference type="PROSITE" id="PS51379"/>
    </source>
</evidence>
<dbReference type="GO" id="GO:0005886">
    <property type="term" value="C:plasma membrane"/>
    <property type="evidence" value="ECO:0007669"/>
    <property type="project" value="TreeGrafter"/>
</dbReference>
<keyword evidence="4" id="KW-0249">Electron transport</keyword>
<protein>
    <submittedName>
        <fullName evidence="9">Cytochrome c oxidase accessory protein CcoG</fullName>
    </submittedName>
</protein>
<evidence type="ECO:0000256" key="1">
    <source>
        <dbReference type="ARBA" id="ARBA00022448"/>
    </source>
</evidence>
<dbReference type="EMBL" id="CP029480">
    <property type="protein sequence ID" value="AWW00524.1"/>
    <property type="molecule type" value="Genomic_DNA"/>
</dbReference>
<feature type="transmembrane region" description="Helical" evidence="7">
    <location>
        <begin position="343"/>
        <end position="363"/>
    </location>
</feature>
<feature type="domain" description="4Fe-4S ferredoxin-type" evidence="8">
    <location>
        <begin position="265"/>
        <end position="294"/>
    </location>
</feature>
<dbReference type="InterPro" id="IPR051684">
    <property type="entry name" value="Electron_Trans/Redox"/>
</dbReference>
<dbReference type="InterPro" id="IPR014116">
    <property type="entry name" value="Cyt_c_oxidase_cbb3_FixG"/>
</dbReference>
<feature type="transmembrane region" description="Helical" evidence="7">
    <location>
        <begin position="46"/>
        <end position="71"/>
    </location>
</feature>
<evidence type="ECO:0000256" key="6">
    <source>
        <dbReference type="ARBA" id="ARBA00023014"/>
    </source>
</evidence>
<dbReference type="RefSeq" id="WP_111373890.1">
    <property type="nucleotide sequence ID" value="NZ_CP029480.1"/>
</dbReference>
<name>A0A2Z4GI77_9BACT</name>
<organism evidence="9 10">
    <name type="scientific">Arcticibacterium luteifluviistationis</name>
    <dbReference type="NCBI Taxonomy" id="1784714"/>
    <lineage>
        <taxon>Bacteria</taxon>
        <taxon>Pseudomonadati</taxon>
        <taxon>Bacteroidota</taxon>
        <taxon>Cytophagia</taxon>
        <taxon>Cytophagales</taxon>
        <taxon>Leadbetterellaceae</taxon>
        <taxon>Arcticibacterium</taxon>
    </lineage>
</organism>
<dbReference type="InterPro" id="IPR017896">
    <property type="entry name" value="4Fe4S_Fe-S-bd"/>
</dbReference>
<gene>
    <name evidence="9" type="primary">ccoG</name>
    <name evidence="9" type="ORF">DJ013_20995</name>
</gene>